<evidence type="ECO:0000313" key="2">
    <source>
        <dbReference type="EMBL" id="MFC4701205.1"/>
    </source>
</evidence>
<dbReference type="InterPro" id="IPR003754">
    <property type="entry name" value="4pyrrol_synth_uPrphyn_synth"/>
</dbReference>
<comment type="caution">
    <text evidence="2">The sequence shown here is derived from an EMBL/GenBank/DDBJ whole genome shotgun (WGS) entry which is preliminary data.</text>
</comment>
<gene>
    <name evidence="2" type="ORF">ACFO4O_13615</name>
</gene>
<keyword evidence="3" id="KW-1185">Reference proteome</keyword>
<dbReference type="Gene3D" id="3.40.50.10090">
    <property type="match status" value="2"/>
</dbReference>
<dbReference type="Pfam" id="PF02602">
    <property type="entry name" value="HEM4"/>
    <property type="match status" value="1"/>
</dbReference>
<organism evidence="2 3">
    <name type="scientific">Glaciecola siphonariae</name>
    <dbReference type="NCBI Taxonomy" id="521012"/>
    <lineage>
        <taxon>Bacteria</taxon>
        <taxon>Pseudomonadati</taxon>
        <taxon>Pseudomonadota</taxon>
        <taxon>Gammaproteobacteria</taxon>
        <taxon>Alteromonadales</taxon>
        <taxon>Alteromonadaceae</taxon>
        <taxon>Glaciecola</taxon>
    </lineage>
</organism>
<dbReference type="EMBL" id="JBHSGU010000005">
    <property type="protein sequence ID" value="MFC4701205.1"/>
    <property type="molecule type" value="Genomic_DNA"/>
</dbReference>
<name>A0ABV9LY35_9ALTE</name>
<dbReference type="RefSeq" id="WP_382409420.1">
    <property type="nucleotide sequence ID" value="NZ_JBHSGU010000005.1"/>
</dbReference>
<dbReference type="SUPFAM" id="SSF69618">
    <property type="entry name" value="HemD-like"/>
    <property type="match status" value="1"/>
</dbReference>
<protein>
    <submittedName>
        <fullName evidence="2">Uroporphyrinogen-III synthase</fullName>
        <ecNumber evidence="2">4.2.1.75</ecNumber>
    </submittedName>
</protein>
<keyword evidence="2" id="KW-0456">Lyase</keyword>
<accession>A0ABV9LY35</accession>
<dbReference type="GO" id="GO:0004852">
    <property type="term" value="F:uroporphyrinogen-III synthase activity"/>
    <property type="evidence" value="ECO:0007669"/>
    <property type="project" value="UniProtKB-EC"/>
</dbReference>
<dbReference type="InterPro" id="IPR036108">
    <property type="entry name" value="4pyrrol_syn_uPrphyn_synt_sf"/>
</dbReference>
<dbReference type="EC" id="4.2.1.75" evidence="2"/>
<dbReference type="Proteomes" id="UP001595897">
    <property type="component" value="Unassembled WGS sequence"/>
</dbReference>
<feature type="domain" description="Tetrapyrrole biosynthesis uroporphyrinogen III synthase" evidence="1">
    <location>
        <begin position="78"/>
        <end position="272"/>
    </location>
</feature>
<evidence type="ECO:0000313" key="3">
    <source>
        <dbReference type="Proteomes" id="UP001595897"/>
    </source>
</evidence>
<dbReference type="CDD" id="cd06578">
    <property type="entry name" value="HemD"/>
    <property type="match status" value="1"/>
</dbReference>
<reference evidence="3" key="1">
    <citation type="journal article" date="2019" name="Int. J. Syst. Evol. Microbiol.">
        <title>The Global Catalogue of Microorganisms (GCM) 10K type strain sequencing project: providing services to taxonomists for standard genome sequencing and annotation.</title>
        <authorList>
            <consortium name="The Broad Institute Genomics Platform"/>
            <consortium name="The Broad Institute Genome Sequencing Center for Infectious Disease"/>
            <person name="Wu L."/>
            <person name="Ma J."/>
        </authorList>
    </citation>
    <scope>NUCLEOTIDE SEQUENCE [LARGE SCALE GENOMIC DNA]</scope>
    <source>
        <strain evidence="3">KACC 12507</strain>
    </source>
</reference>
<evidence type="ECO:0000259" key="1">
    <source>
        <dbReference type="Pfam" id="PF02602"/>
    </source>
</evidence>
<sequence length="289" mass="31941">MFLVLRPQAKADASCEALKNAGFESFALPAVHINILSTQFNRPRRISAQRNSQQRNSQQQTSLKASIDELANTHANTPINTQLNTHKYDVIIVTSTYTEAFLQQRLANIANEKTHFLCVGKTSAAMISKCLQKINLTAKTSVAQPENSEGILAILTAINVTHKSCALVKGKGGRKLIEDYLAQKSDYTDIFEVYERVTSLRPQDINDVERLPIKCIIVTSVDIAEQLLTHFSALWLKARIFMVASQRIYDYLLAEGMTHIVLADGASSSAIVACAKHLHQSGVLDDKGE</sequence>
<proteinExistence type="predicted"/>